<evidence type="ECO:0000256" key="7">
    <source>
        <dbReference type="ARBA" id="ARBA00022779"/>
    </source>
</evidence>
<protein>
    <recommendedName>
        <fullName evidence="4">Flagellar motor switch protein FliM</fullName>
    </recommendedName>
</protein>
<evidence type="ECO:0000256" key="4">
    <source>
        <dbReference type="ARBA" id="ARBA00021898"/>
    </source>
</evidence>
<evidence type="ECO:0000256" key="5">
    <source>
        <dbReference type="ARBA" id="ARBA00022475"/>
    </source>
</evidence>
<comment type="caution">
    <text evidence="13">The sequence shown here is derived from an EMBL/GenBank/DDBJ whole genome shotgun (WGS) entry which is preliminary data.</text>
</comment>
<evidence type="ECO:0000256" key="1">
    <source>
        <dbReference type="ARBA" id="ARBA00004117"/>
    </source>
</evidence>
<dbReference type="GO" id="GO:0050918">
    <property type="term" value="P:positive chemotaxis"/>
    <property type="evidence" value="ECO:0007669"/>
    <property type="project" value="TreeGrafter"/>
</dbReference>
<gene>
    <name evidence="13" type="ORF">GN330_18910</name>
</gene>
<dbReference type="InterPro" id="IPR001543">
    <property type="entry name" value="FliN-like_C"/>
</dbReference>
<evidence type="ECO:0000259" key="12">
    <source>
        <dbReference type="Pfam" id="PF01052"/>
    </source>
</evidence>
<name>A0A844QN07_9HYPH</name>
<comment type="function">
    <text evidence="10">FliM is one of three proteins (FliG, FliN, FliM) that forms the rotor-mounted switch complex (C ring), located at the base of the basal body. This complex interacts with the CheY and CheZ chemotaxis proteins, in addition to contacting components of the motor that determine the direction of flagellar rotation.</text>
</comment>
<comment type="subcellular location">
    <subcellularLocation>
        <location evidence="1">Bacterial flagellum basal body</location>
    </subcellularLocation>
    <subcellularLocation>
        <location evidence="2">Cell membrane</location>
        <topology evidence="2">Peripheral membrane protein</topology>
    </subcellularLocation>
</comment>
<keyword evidence="13" id="KW-0966">Cell projection</keyword>
<evidence type="ECO:0000256" key="3">
    <source>
        <dbReference type="ARBA" id="ARBA00011049"/>
    </source>
</evidence>
<accession>A0A844QN07</accession>
<dbReference type="Gene3D" id="2.30.330.10">
    <property type="entry name" value="SpoA-like"/>
    <property type="match status" value="1"/>
</dbReference>
<dbReference type="SUPFAM" id="SSF101801">
    <property type="entry name" value="Surface presentation of antigens (SPOA)"/>
    <property type="match status" value="1"/>
</dbReference>
<dbReference type="PANTHER" id="PTHR30034:SF6">
    <property type="entry name" value="YOP PROTEINS TRANSLOCATION PROTEIN Q"/>
    <property type="match status" value="1"/>
</dbReference>
<evidence type="ECO:0000256" key="11">
    <source>
        <dbReference type="SAM" id="MobiDB-lite"/>
    </source>
</evidence>
<keyword evidence="5" id="KW-1003">Cell membrane</keyword>
<evidence type="ECO:0000256" key="2">
    <source>
        <dbReference type="ARBA" id="ARBA00004202"/>
    </source>
</evidence>
<keyword evidence="7" id="KW-0283">Flagellar rotation</keyword>
<sequence>MADGAPVPGRGGNDILERLLGDTGEPDLIIESARNLGERTLKPLRAAMGEGMSHPISIDLGEADMARMKQAIGDAGPHDAVVVAASANSPDALVIRVDPLAIAVFINALFGAEPDAEPQAIDRDLSPLEREVAGLVVQQVATAFNGFGQRALQVSFPLPPVQSGEGLQKIALRDGPAVKIEFLVEAQPEAGRIVVVMPQRILLRPREEPGADGPEQPGGRGDDWSARFSEEVMRSKVKLQATMPLGRMSLGAIARLKQGQTIALAPNATAQATLASKDKTLFVCEFGRLGQNYTVRIKSPWNTEEELIDGL</sequence>
<evidence type="ECO:0000256" key="10">
    <source>
        <dbReference type="ARBA" id="ARBA00025044"/>
    </source>
</evidence>
<reference evidence="13 14" key="1">
    <citation type="submission" date="2019-12" db="EMBL/GenBank/DDBJ databases">
        <title>Nitratireductor arenosus sp. nov., Isolated from sea sand, Jeju island, South Korea.</title>
        <authorList>
            <person name="Kim W."/>
        </authorList>
    </citation>
    <scope>NUCLEOTIDE SEQUENCE [LARGE SCALE GENOMIC DNA]</scope>
    <source>
        <strain evidence="13 14">CAU 1489</strain>
    </source>
</reference>
<keyword evidence="9" id="KW-0975">Bacterial flagellum</keyword>
<dbReference type="InterPro" id="IPR036429">
    <property type="entry name" value="SpoA-like_sf"/>
</dbReference>
<evidence type="ECO:0000256" key="9">
    <source>
        <dbReference type="ARBA" id="ARBA00023143"/>
    </source>
</evidence>
<keyword evidence="14" id="KW-1185">Reference proteome</keyword>
<evidence type="ECO:0000313" key="14">
    <source>
        <dbReference type="Proteomes" id="UP000463224"/>
    </source>
</evidence>
<dbReference type="Pfam" id="PF01052">
    <property type="entry name" value="FliMN_C"/>
    <property type="match status" value="1"/>
</dbReference>
<dbReference type="GO" id="GO:0005886">
    <property type="term" value="C:plasma membrane"/>
    <property type="evidence" value="ECO:0007669"/>
    <property type="project" value="UniProtKB-SubCell"/>
</dbReference>
<dbReference type="InterPro" id="IPR028976">
    <property type="entry name" value="CheC-like_sf"/>
</dbReference>
<evidence type="ECO:0000313" key="13">
    <source>
        <dbReference type="EMBL" id="MVA99320.1"/>
    </source>
</evidence>
<feature type="domain" description="Flagellar motor switch protein FliN-like C-terminal" evidence="12">
    <location>
        <begin position="230"/>
        <end position="300"/>
    </location>
</feature>
<feature type="region of interest" description="Disordered" evidence="11">
    <location>
        <begin position="205"/>
        <end position="224"/>
    </location>
</feature>
<comment type="similarity">
    <text evidence="3">Belongs to the FliM family.</text>
</comment>
<proteinExistence type="inferred from homology"/>
<keyword evidence="13" id="KW-0282">Flagellum</keyword>
<dbReference type="GO" id="GO:0071978">
    <property type="term" value="P:bacterial-type flagellum-dependent swarming motility"/>
    <property type="evidence" value="ECO:0007669"/>
    <property type="project" value="TreeGrafter"/>
</dbReference>
<dbReference type="PANTHER" id="PTHR30034">
    <property type="entry name" value="FLAGELLAR MOTOR SWITCH PROTEIN FLIM"/>
    <property type="match status" value="1"/>
</dbReference>
<keyword evidence="8" id="KW-0472">Membrane</keyword>
<keyword evidence="6" id="KW-0145">Chemotaxis</keyword>
<keyword evidence="13" id="KW-0969">Cilium</keyword>
<evidence type="ECO:0000256" key="6">
    <source>
        <dbReference type="ARBA" id="ARBA00022500"/>
    </source>
</evidence>
<evidence type="ECO:0000256" key="8">
    <source>
        <dbReference type="ARBA" id="ARBA00023136"/>
    </source>
</evidence>
<dbReference type="Gene3D" id="3.40.1550.10">
    <property type="entry name" value="CheC-like"/>
    <property type="match status" value="1"/>
</dbReference>
<dbReference type="AlphaFoldDB" id="A0A844QN07"/>
<dbReference type="RefSeq" id="WP_156714379.1">
    <property type="nucleotide sequence ID" value="NZ_WPHG01000005.1"/>
</dbReference>
<dbReference type="Proteomes" id="UP000463224">
    <property type="component" value="Unassembled WGS sequence"/>
</dbReference>
<dbReference type="GO" id="GO:0009425">
    <property type="term" value="C:bacterial-type flagellum basal body"/>
    <property type="evidence" value="ECO:0007669"/>
    <property type="project" value="UniProtKB-SubCell"/>
</dbReference>
<dbReference type="EMBL" id="WPHG01000005">
    <property type="protein sequence ID" value="MVA99320.1"/>
    <property type="molecule type" value="Genomic_DNA"/>
</dbReference>
<organism evidence="13 14">
    <name type="scientific">Nitratireductor arenosus</name>
    <dbReference type="NCBI Taxonomy" id="2682096"/>
    <lineage>
        <taxon>Bacteria</taxon>
        <taxon>Pseudomonadati</taxon>
        <taxon>Pseudomonadota</taxon>
        <taxon>Alphaproteobacteria</taxon>
        <taxon>Hyphomicrobiales</taxon>
        <taxon>Phyllobacteriaceae</taxon>
        <taxon>Nitratireductor</taxon>
    </lineage>
</organism>